<evidence type="ECO:0000256" key="6">
    <source>
        <dbReference type="ARBA" id="ARBA00023145"/>
    </source>
</evidence>
<evidence type="ECO:0000256" key="7">
    <source>
        <dbReference type="ARBA" id="ARBA00023157"/>
    </source>
</evidence>
<keyword evidence="5" id="KW-0720">Serine protease</keyword>
<dbReference type="Proteomes" id="UP000001819">
    <property type="component" value="Chromosome 3"/>
</dbReference>
<dbReference type="PRINTS" id="PR00722">
    <property type="entry name" value="CHYMOTRYPSIN"/>
</dbReference>
<feature type="chain" id="PRO_5026115762" evidence="8">
    <location>
        <begin position="18"/>
        <end position="278"/>
    </location>
</feature>
<evidence type="ECO:0000256" key="3">
    <source>
        <dbReference type="ARBA" id="ARBA00022729"/>
    </source>
</evidence>
<dbReference type="RefSeq" id="XP_002138967.2">
    <property type="nucleotide sequence ID" value="XM_002138931.3"/>
</dbReference>
<keyword evidence="10" id="KW-1185">Reference proteome</keyword>
<evidence type="ECO:0000256" key="4">
    <source>
        <dbReference type="ARBA" id="ARBA00022801"/>
    </source>
</evidence>
<organism evidence="10 11">
    <name type="scientific">Drosophila pseudoobscura pseudoobscura</name>
    <name type="common">Fruit fly</name>
    <dbReference type="NCBI Taxonomy" id="46245"/>
    <lineage>
        <taxon>Eukaryota</taxon>
        <taxon>Metazoa</taxon>
        <taxon>Ecdysozoa</taxon>
        <taxon>Arthropoda</taxon>
        <taxon>Hexapoda</taxon>
        <taxon>Insecta</taxon>
        <taxon>Pterygota</taxon>
        <taxon>Neoptera</taxon>
        <taxon>Endopterygota</taxon>
        <taxon>Diptera</taxon>
        <taxon>Brachycera</taxon>
        <taxon>Muscomorpha</taxon>
        <taxon>Ephydroidea</taxon>
        <taxon>Drosophilidae</taxon>
        <taxon>Drosophila</taxon>
        <taxon>Sophophora</taxon>
    </lineage>
</organism>
<feature type="signal peptide" evidence="8">
    <location>
        <begin position="1"/>
        <end position="17"/>
    </location>
</feature>
<evidence type="ECO:0000256" key="8">
    <source>
        <dbReference type="SAM" id="SignalP"/>
    </source>
</evidence>
<dbReference type="InterPro" id="IPR001314">
    <property type="entry name" value="Peptidase_S1A"/>
</dbReference>
<name>A0A6I8V4Y3_DROPS</name>
<dbReference type="FunFam" id="2.40.10.10:FF:000068">
    <property type="entry name" value="transmembrane protease serine 2"/>
    <property type="match status" value="1"/>
</dbReference>
<dbReference type="GO" id="GO:0004252">
    <property type="term" value="F:serine-type endopeptidase activity"/>
    <property type="evidence" value="ECO:0007669"/>
    <property type="project" value="InterPro"/>
</dbReference>
<accession>A0A6I8V4Y3</accession>
<comment type="similarity">
    <text evidence="1">Belongs to the peptidase S1 family.</text>
</comment>
<evidence type="ECO:0000313" key="11">
    <source>
        <dbReference type="RefSeq" id="XP_002138967.2"/>
    </source>
</evidence>
<dbReference type="InterPro" id="IPR001254">
    <property type="entry name" value="Trypsin_dom"/>
</dbReference>
<dbReference type="SUPFAM" id="SSF50494">
    <property type="entry name" value="Trypsin-like serine proteases"/>
    <property type="match status" value="1"/>
</dbReference>
<keyword evidence="6" id="KW-0865">Zymogen</keyword>
<evidence type="ECO:0000256" key="2">
    <source>
        <dbReference type="ARBA" id="ARBA00022670"/>
    </source>
</evidence>
<dbReference type="CDD" id="cd00190">
    <property type="entry name" value="Tryp_SPc"/>
    <property type="match status" value="1"/>
</dbReference>
<protein>
    <submittedName>
        <fullName evidence="11">Trypsin-1</fullName>
    </submittedName>
</protein>
<keyword evidence="7" id="KW-1015">Disulfide bond</keyword>
<evidence type="ECO:0000259" key="9">
    <source>
        <dbReference type="PROSITE" id="PS50240"/>
    </source>
</evidence>
<dbReference type="InterPro" id="IPR009003">
    <property type="entry name" value="Peptidase_S1_PA"/>
</dbReference>
<dbReference type="AlphaFoldDB" id="A0A6I8V4Y3"/>
<dbReference type="InterPro" id="IPR050430">
    <property type="entry name" value="Peptidase_S1"/>
</dbReference>
<dbReference type="PANTHER" id="PTHR24276:SF94">
    <property type="entry name" value="AT20289P-RELATED"/>
    <property type="match status" value="1"/>
</dbReference>
<sequence>MCRLLLLLAALPVTVLSRQYAPRLIGGTTVEIKDAPWQASIVIKNEPLCSGAIIMENLILTSGWCVHRVPTSQLKVRVGTSSRSTGGSLIAVCKVHIHPHYALDRYDNDLALLYLCENVTLTDNRVQVVPLASETPNENAEGIVSGWGHTSSSSLCLLWSKMISILARVRLFWIDCLAPRSQQLQQANVKILSWQQCAADRSIFGQFNPIQGLSERTLCTIGVGGTGRGTGACYLDEGAPLVVNGFLVGILGTVGCAGKPDVYANLAQHKSWLKENTK</sequence>
<proteinExistence type="inferred from homology"/>
<dbReference type="KEGG" id="dpo:6899012"/>
<dbReference type="SMART" id="SM00020">
    <property type="entry name" value="Tryp_SPc"/>
    <property type="match status" value="1"/>
</dbReference>
<dbReference type="InParanoid" id="A0A6I8V4Y3"/>
<gene>
    <name evidence="11" type="primary">LOC6899012</name>
</gene>
<dbReference type="GO" id="GO:0006508">
    <property type="term" value="P:proteolysis"/>
    <property type="evidence" value="ECO:0007669"/>
    <property type="project" value="UniProtKB-KW"/>
</dbReference>
<dbReference type="PROSITE" id="PS50240">
    <property type="entry name" value="TRYPSIN_DOM"/>
    <property type="match status" value="1"/>
</dbReference>
<reference evidence="10" key="1">
    <citation type="submission" date="2024-06" db="UniProtKB">
        <authorList>
            <consortium name="RefSeq"/>
        </authorList>
    </citation>
    <scope>NUCLEOTIDE SEQUENCE [LARGE SCALE GENOMIC DNA]</scope>
    <source>
        <strain evidence="10">MV2-25</strain>
    </source>
</reference>
<evidence type="ECO:0000256" key="5">
    <source>
        <dbReference type="ARBA" id="ARBA00022825"/>
    </source>
</evidence>
<dbReference type="Gene3D" id="2.40.10.10">
    <property type="entry name" value="Trypsin-like serine proteases"/>
    <property type="match status" value="1"/>
</dbReference>
<keyword evidence="2" id="KW-0645">Protease</keyword>
<feature type="domain" description="Peptidase S1" evidence="9">
    <location>
        <begin position="24"/>
        <end position="278"/>
    </location>
</feature>
<dbReference type="InterPro" id="IPR043504">
    <property type="entry name" value="Peptidase_S1_PA_chymotrypsin"/>
</dbReference>
<evidence type="ECO:0000313" key="10">
    <source>
        <dbReference type="Proteomes" id="UP000001819"/>
    </source>
</evidence>
<keyword evidence="3 8" id="KW-0732">Signal</keyword>
<dbReference type="PANTHER" id="PTHR24276">
    <property type="entry name" value="POLYSERASE-RELATED"/>
    <property type="match status" value="1"/>
</dbReference>
<dbReference type="Pfam" id="PF00089">
    <property type="entry name" value="Trypsin"/>
    <property type="match status" value="2"/>
</dbReference>
<evidence type="ECO:0000256" key="1">
    <source>
        <dbReference type="ARBA" id="ARBA00007664"/>
    </source>
</evidence>
<keyword evidence="4" id="KW-0378">Hydrolase</keyword>
<reference evidence="11" key="2">
    <citation type="submission" date="2025-08" db="UniProtKB">
        <authorList>
            <consortium name="RefSeq"/>
        </authorList>
    </citation>
    <scope>IDENTIFICATION</scope>
    <source>
        <strain evidence="11">MV-25-SWS-2005</strain>
        <tissue evidence="11">Whole body</tissue>
    </source>
</reference>